<keyword evidence="4" id="KW-1185">Reference proteome</keyword>
<keyword evidence="2" id="KW-0732">Signal</keyword>
<feature type="signal peptide" evidence="2">
    <location>
        <begin position="1"/>
        <end position="21"/>
    </location>
</feature>
<protein>
    <submittedName>
        <fullName evidence="3">Transcription factor myb101</fullName>
    </submittedName>
</protein>
<feature type="compositionally biased region" description="Polar residues" evidence="1">
    <location>
        <begin position="234"/>
        <end position="264"/>
    </location>
</feature>
<name>A0AAW0L938_QUESU</name>
<evidence type="ECO:0000256" key="2">
    <source>
        <dbReference type="SAM" id="SignalP"/>
    </source>
</evidence>
<feature type="chain" id="PRO_5043732265" evidence="2">
    <location>
        <begin position="22"/>
        <end position="283"/>
    </location>
</feature>
<evidence type="ECO:0000313" key="4">
    <source>
        <dbReference type="Proteomes" id="UP000237347"/>
    </source>
</evidence>
<organism evidence="3 4">
    <name type="scientific">Quercus suber</name>
    <name type="common">Cork oak</name>
    <dbReference type="NCBI Taxonomy" id="58331"/>
    <lineage>
        <taxon>Eukaryota</taxon>
        <taxon>Viridiplantae</taxon>
        <taxon>Streptophyta</taxon>
        <taxon>Embryophyta</taxon>
        <taxon>Tracheophyta</taxon>
        <taxon>Spermatophyta</taxon>
        <taxon>Magnoliopsida</taxon>
        <taxon>eudicotyledons</taxon>
        <taxon>Gunneridae</taxon>
        <taxon>Pentapetalae</taxon>
        <taxon>rosids</taxon>
        <taxon>fabids</taxon>
        <taxon>Fagales</taxon>
        <taxon>Fagaceae</taxon>
        <taxon>Quercus</taxon>
    </lineage>
</organism>
<dbReference type="AlphaFoldDB" id="A0AAW0L938"/>
<evidence type="ECO:0000313" key="3">
    <source>
        <dbReference type="EMBL" id="KAK7848208.1"/>
    </source>
</evidence>
<dbReference type="Proteomes" id="UP000237347">
    <property type="component" value="Unassembled WGS sequence"/>
</dbReference>
<feature type="region of interest" description="Disordered" evidence="1">
    <location>
        <begin position="228"/>
        <end position="265"/>
    </location>
</feature>
<accession>A0AAW0L938</accession>
<sequence length="283" mass="30470">MLSLATNGLIWLLSVSPPTTTTPPKVASLFSIPFSAFLFSSQPRKLNYNPSLSVFNTMNFSSPTNPIKNQFFSENNNNNPACALPLSPVSPFGSSPSPIFNQNIAPQPFSAPFVEYNSDSFGSGQYNRGPVSLDNSGLLDALLVESQTLGEKSKGKEVLSAVASDKGKGVMVEASTEEEDSINVDSVFKTSGMKPAEDPLEEMNSMDDDLASLLTNFPSAMPIPEWYRGGRHLSNGQSSSVDSDNVRLDTQQSASPAPVTNTTEPELEWGLSPCYWKNLPGIC</sequence>
<evidence type="ECO:0000256" key="1">
    <source>
        <dbReference type="SAM" id="MobiDB-lite"/>
    </source>
</evidence>
<reference evidence="3 4" key="1">
    <citation type="journal article" date="2018" name="Sci. Data">
        <title>The draft genome sequence of cork oak.</title>
        <authorList>
            <person name="Ramos A.M."/>
            <person name="Usie A."/>
            <person name="Barbosa P."/>
            <person name="Barros P.M."/>
            <person name="Capote T."/>
            <person name="Chaves I."/>
            <person name="Simoes F."/>
            <person name="Abreu I."/>
            <person name="Carrasquinho I."/>
            <person name="Faro C."/>
            <person name="Guimaraes J.B."/>
            <person name="Mendonca D."/>
            <person name="Nobrega F."/>
            <person name="Rodrigues L."/>
            <person name="Saibo N.J.M."/>
            <person name="Varela M.C."/>
            <person name="Egas C."/>
            <person name="Matos J."/>
            <person name="Miguel C.M."/>
            <person name="Oliveira M.M."/>
            <person name="Ricardo C.P."/>
            <person name="Goncalves S."/>
        </authorList>
    </citation>
    <scope>NUCLEOTIDE SEQUENCE [LARGE SCALE GENOMIC DNA]</scope>
    <source>
        <strain evidence="4">cv. HL8</strain>
    </source>
</reference>
<proteinExistence type="predicted"/>
<dbReference type="EMBL" id="PKMF04000130">
    <property type="protein sequence ID" value="KAK7848208.1"/>
    <property type="molecule type" value="Genomic_DNA"/>
</dbReference>
<comment type="caution">
    <text evidence="3">The sequence shown here is derived from an EMBL/GenBank/DDBJ whole genome shotgun (WGS) entry which is preliminary data.</text>
</comment>
<gene>
    <name evidence="3" type="primary">MYB101_1</name>
    <name evidence="3" type="ORF">CFP56_005439</name>
</gene>